<dbReference type="PATRIC" id="fig|320787.5.peg.504"/>
<gene>
    <name evidence="2" type="ORF">CA2015_0450</name>
</gene>
<dbReference type="AlphaFoldDB" id="A0A0H4P9U8"/>
<keyword evidence="3" id="KW-1185">Reference proteome</keyword>
<dbReference type="EMBL" id="CP012040">
    <property type="protein sequence ID" value="AKP49920.1"/>
    <property type="molecule type" value="Genomic_DNA"/>
</dbReference>
<dbReference type="OrthoDB" id="1405967at2"/>
<organism evidence="2 3">
    <name type="scientific">Cyclobacterium amurskyense</name>
    <dbReference type="NCBI Taxonomy" id="320787"/>
    <lineage>
        <taxon>Bacteria</taxon>
        <taxon>Pseudomonadati</taxon>
        <taxon>Bacteroidota</taxon>
        <taxon>Cytophagia</taxon>
        <taxon>Cytophagales</taxon>
        <taxon>Cyclobacteriaceae</taxon>
        <taxon>Cyclobacterium</taxon>
    </lineage>
</organism>
<feature type="signal peptide" evidence="1">
    <location>
        <begin position="1"/>
        <end position="23"/>
    </location>
</feature>
<dbReference type="KEGG" id="camu:CA2015_0450"/>
<sequence length="358" mass="40672">MKRLTILAITLLILSFLPKESKACDSCNFFEYSLLQNRSYFGLFYRHRNFSGYNQYGNTSPQVTTAGLSNAVFENSATNSYTPNARMLSTTIPDHVVMHEPEGTGLYVNKTKMDWETYETVELRGNFMLKNNWNFAFLLPYESNLVYYEKLLDLPNPVQDTTISVKGWGDLTLAADYIHYIYNSKARHTFRPGIAITAPTGQSRRVSDSEQLFDPIIQPGTGSWSLIGRMNYQLFYTKTGANLSFSYKTATEGSQEYQFGNSFNGSAVGFHQFTFQNNWILVPNFGGYFEHSANDTWEGEKQALTGGDVVFAQTGTDLNIKDWTLSFVWQTPLSQNLNGNQILHRDRLSIGIIKSFKL</sequence>
<evidence type="ECO:0000313" key="3">
    <source>
        <dbReference type="Proteomes" id="UP000036520"/>
    </source>
</evidence>
<protein>
    <recommendedName>
        <fullName evidence="4">Transporter</fullName>
    </recommendedName>
</protein>
<keyword evidence="1" id="KW-0732">Signal</keyword>
<dbReference type="Proteomes" id="UP000036520">
    <property type="component" value="Chromosome"/>
</dbReference>
<evidence type="ECO:0008006" key="4">
    <source>
        <dbReference type="Google" id="ProtNLM"/>
    </source>
</evidence>
<feature type="chain" id="PRO_5005207893" description="Transporter" evidence="1">
    <location>
        <begin position="24"/>
        <end position="358"/>
    </location>
</feature>
<evidence type="ECO:0000256" key="1">
    <source>
        <dbReference type="SAM" id="SignalP"/>
    </source>
</evidence>
<dbReference type="RefSeq" id="WP_048640407.1">
    <property type="nucleotide sequence ID" value="NZ_CP012040.1"/>
</dbReference>
<reference evidence="2 3" key="1">
    <citation type="submission" date="2015-07" db="EMBL/GenBank/DDBJ databases">
        <authorList>
            <person name="Kim K.M."/>
        </authorList>
    </citation>
    <scope>NUCLEOTIDE SEQUENCE [LARGE SCALE GENOMIC DNA]</scope>
    <source>
        <strain evidence="2 3">KCTC 12363</strain>
    </source>
</reference>
<name>A0A0H4P9U8_9BACT</name>
<accession>A0A0H4P9U8</accession>
<proteinExistence type="predicted"/>
<evidence type="ECO:0000313" key="2">
    <source>
        <dbReference type="EMBL" id="AKP49920.1"/>
    </source>
</evidence>
<dbReference type="STRING" id="320787.CA2015_0450"/>